<dbReference type="Proteomes" id="UP001634393">
    <property type="component" value="Unassembled WGS sequence"/>
</dbReference>
<proteinExistence type="predicted"/>
<evidence type="ECO:0000313" key="1">
    <source>
        <dbReference type="EMBL" id="KAL3844058.1"/>
    </source>
</evidence>
<accession>A0ABD3U652</accession>
<dbReference type="AlphaFoldDB" id="A0ABD3U652"/>
<protein>
    <submittedName>
        <fullName evidence="1">Uncharacterized protein</fullName>
    </submittedName>
</protein>
<gene>
    <name evidence="1" type="ORF">ACJIZ3_001461</name>
</gene>
<evidence type="ECO:0000313" key="2">
    <source>
        <dbReference type="Proteomes" id="UP001634393"/>
    </source>
</evidence>
<reference evidence="1 2" key="1">
    <citation type="submission" date="2024-12" db="EMBL/GenBank/DDBJ databases">
        <title>The unique morphological basis and parallel evolutionary history of personate flowers in Penstemon.</title>
        <authorList>
            <person name="Depatie T.H."/>
            <person name="Wessinger C.A."/>
        </authorList>
    </citation>
    <scope>NUCLEOTIDE SEQUENCE [LARGE SCALE GENOMIC DNA]</scope>
    <source>
        <strain evidence="1">WTNN_2</strain>
        <tissue evidence="1">Leaf</tissue>
    </source>
</reference>
<sequence length="65" mass="7686">MITFSSTNNIMFQQLHKALIMHTLKCPQHHKTLIMHRIQCQINHYMFNSILRINDTLIISPAILK</sequence>
<keyword evidence="2" id="KW-1185">Reference proteome</keyword>
<dbReference type="EMBL" id="JBJXBP010000002">
    <property type="protein sequence ID" value="KAL3844058.1"/>
    <property type="molecule type" value="Genomic_DNA"/>
</dbReference>
<name>A0ABD3U652_9LAMI</name>
<comment type="caution">
    <text evidence="1">The sequence shown here is derived from an EMBL/GenBank/DDBJ whole genome shotgun (WGS) entry which is preliminary data.</text>
</comment>
<organism evidence="1 2">
    <name type="scientific">Penstemon smallii</name>
    <dbReference type="NCBI Taxonomy" id="265156"/>
    <lineage>
        <taxon>Eukaryota</taxon>
        <taxon>Viridiplantae</taxon>
        <taxon>Streptophyta</taxon>
        <taxon>Embryophyta</taxon>
        <taxon>Tracheophyta</taxon>
        <taxon>Spermatophyta</taxon>
        <taxon>Magnoliopsida</taxon>
        <taxon>eudicotyledons</taxon>
        <taxon>Gunneridae</taxon>
        <taxon>Pentapetalae</taxon>
        <taxon>asterids</taxon>
        <taxon>lamiids</taxon>
        <taxon>Lamiales</taxon>
        <taxon>Plantaginaceae</taxon>
        <taxon>Cheloneae</taxon>
        <taxon>Penstemon</taxon>
    </lineage>
</organism>